<comment type="caution">
    <text evidence="6">The sequence shown here is derived from an EMBL/GenBank/DDBJ whole genome shotgun (WGS) entry which is preliminary data.</text>
</comment>
<evidence type="ECO:0000256" key="5">
    <source>
        <dbReference type="ARBA" id="ARBA00022691"/>
    </source>
</evidence>
<dbReference type="PIRSF" id="PIRSF003078">
    <property type="entry name" value="GidB"/>
    <property type="match status" value="1"/>
</dbReference>
<dbReference type="FunFam" id="3.40.50.150:FF:000041">
    <property type="entry name" value="Ribosomal RNA small subunit methyltransferase G"/>
    <property type="match status" value="1"/>
</dbReference>
<evidence type="ECO:0000313" key="6">
    <source>
        <dbReference type="EMBL" id="GAF75678.1"/>
    </source>
</evidence>
<evidence type="ECO:0000256" key="3">
    <source>
        <dbReference type="ARBA" id="ARBA00022603"/>
    </source>
</evidence>
<dbReference type="AlphaFoldDB" id="X0S3N0"/>
<dbReference type="GO" id="GO:0070043">
    <property type="term" value="F:rRNA (guanine-N7-)-methyltransferase activity"/>
    <property type="evidence" value="ECO:0007669"/>
    <property type="project" value="TreeGrafter"/>
</dbReference>
<dbReference type="PANTHER" id="PTHR31760:SF0">
    <property type="entry name" value="S-ADENOSYL-L-METHIONINE-DEPENDENT METHYLTRANSFERASES SUPERFAMILY PROTEIN"/>
    <property type="match status" value="1"/>
</dbReference>
<evidence type="ECO:0000256" key="1">
    <source>
        <dbReference type="ARBA" id="ARBA00022490"/>
    </source>
</evidence>
<dbReference type="InterPro" id="IPR003682">
    <property type="entry name" value="rRNA_ssu_MeTfrase_G"/>
</dbReference>
<dbReference type="Pfam" id="PF02527">
    <property type="entry name" value="GidB"/>
    <property type="match status" value="1"/>
</dbReference>
<dbReference type="GO" id="GO:0005829">
    <property type="term" value="C:cytosol"/>
    <property type="evidence" value="ECO:0007669"/>
    <property type="project" value="TreeGrafter"/>
</dbReference>
<dbReference type="NCBIfam" id="TIGR00138">
    <property type="entry name" value="rsmG_gidB"/>
    <property type="match status" value="1"/>
</dbReference>
<keyword evidence="4" id="KW-0808">Transferase</keyword>
<dbReference type="SUPFAM" id="SSF53335">
    <property type="entry name" value="S-adenosyl-L-methionine-dependent methyltransferases"/>
    <property type="match status" value="1"/>
</dbReference>
<reference evidence="6" key="1">
    <citation type="journal article" date="2014" name="Front. Microbiol.">
        <title>High frequency of phylogenetically diverse reductive dehalogenase-homologous genes in deep subseafloor sedimentary metagenomes.</title>
        <authorList>
            <person name="Kawai M."/>
            <person name="Futagami T."/>
            <person name="Toyoda A."/>
            <person name="Takaki Y."/>
            <person name="Nishi S."/>
            <person name="Hori S."/>
            <person name="Arai W."/>
            <person name="Tsubouchi T."/>
            <person name="Morono Y."/>
            <person name="Uchiyama I."/>
            <person name="Ito T."/>
            <person name="Fujiyama A."/>
            <person name="Inagaki F."/>
            <person name="Takami H."/>
        </authorList>
    </citation>
    <scope>NUCLEOTIDE SEQUENCE</scope>
    <source>
        <strain evidence="6">Expedition CK06-06</strain>
    </source>
</reference>
<evidence type="ECO:0000256" key="2">
    <source>
        <dbReference type="ARBA" id="ARBA00022552"/>
    </source>
</evidence>
<keyword evidence="5" id="KW-0949">S-adenosyl-L-methionine</keyword>
<keyword evidence="2" id="KW-0698">rRNA processing</keyword>
<sequence length="209" mass="23075">NELRSWNQRYNLTAITDPDEINIKHFIDSLSCLQVERFRPPGNVIDVGTGAGFPGIPLKIVYPQFKMTLVESIGKKMEFCRHVISSLGLDGVDFIQARAEYIGNNVAHREQYDWAIARAVAILPVLLEYLLPFIKLGGGAIVQKGEAGPAEAHSAGKALKVLGGEIKQILPVELPRVAEPRYLIVVDKVACTPEKYPRKPGIPAKRPLK</sequence>
<dbReference type="HAMAP" id="MF_00074">
    <property type="entry name" value="16SrRNA_methyltr_G"/>
    <property type="match status" value="1"/>
</dbReference>
<dbReference type="Gene3D" id="3.40.50.150">
    <property type="entry name" value="Vaccinia Virus protein VP39"/>
    <property type="match status" value="1"/>
</dbReference>
<gene>
    <name evidence="6" type="ORF">S01H1_15719</name>
</gene>
<keyword evidence="3" id="KW-0489">Methyltransferase</keyword>
<protein>
    <recommendedName>
        <fullName evidence="7">16S rRNA (Guanine(527)-N(7))-methyltransferase RsmG</fullName>
    </recommendedName>
</protein>
<dbReference type="PANTHER" id="PTHR31760">
    <property type="entry name" value="S-ADENOSYL-L-METHIONINE-DEPENDENT METHYLTRANSFERASES SUPERFAMILY PROTEIN"/>
    <property type="match status" value="1"/>
</dbReference>
<evidence type="ECO:0000256" key="4">
    <source>
        <dbReference type="ARBA" id="ARBA00022679"/>
    </source>
</evidence>
<organism evidence="6">
    <name type="scientific">marine sediment metagenome</name>
    <dbReference type="NCBI Taxonomy" id="412755"/>
    <lineage>
        <taxon>unclassified sequences</taxon>
        <taxon>metagenomes</taxon>
        <taxon>ecological metagenomes</taxon>
    </lineage>
</organism>
<dbReference type="EMBL" id="BARS01008222">
    <property type="protein sequence ID" value="GAF75678.1"/>
    <property type="molecule type" value="Genomic_DNA"/>
</dbReference>
<proteinExistence type="inferred from homology"/>
<feature type="non-terminal residue" evidence="6">
    <location>
        <position position="1"/>
    </location>
</feature>
<evidence type="ECO:0008006" key="7">
    <source>
        <dbReference type="Google" id="ProtNLM"/>
    </source>
</evidence>
<dbReference type="InterPro" id="IPR029063">
    <property type="entry name" value="SAM-dependent_MTases_sf"/>
</dbReference>
<name>X0S3N0_9ZZZZ</name>
<accession>X0S3N0</accession>
<keyword evidence="1" id="KW-0963">Cytoplasm</keyword>